<evidence type="ECO:0000313" key="9">
    <source>
        <dbReference type="EMBL" id="EKF51264.1"/>
    </source>
</evidence>
<dbReference type="GO" id="GO:0004519">
    <property type="term" value="F:endonuclease activity"/>
    <property type="evidence" value="ECO:0007669"/>
    <property type="project" value="UniProtKB-KW"/>
</dbReference>
<dbReference type="GO" id="GO:0006310">
    <property type="term" value="P:DNA recombination"/>
    <property type="evidence" value="ECO:0007669"/>
    <property type="project" value="UniProtKB-KW"/>
</dbReference>
<organism evidence="9 10">
    <name type="scientific">Lactococcus garvieae DCC43</name>
    <dbReference type="NCBI Taxonomy" id="1231377"/>
    <lineage>
        <taxon>Bacteria</taxon>
        <taxon>Bacillati</taxon>
        <taxon>Bacillota</taxon>
        <taxon>Bacilli</taxon>
        <taxon>Lactobacillales</taxon>
        <taxon>Streptococcaceae</taxon>
        <taxon>Lactococcus</taxon>
    </lineage>
</organism>
<comment type="subunit">
    <text evidence="2 7">Heterodimer of SbcC and SbcD.</text>
</comment>
<dbReference type="NCBIfam" id="TIGR00619">
    <property type="entry name" value="sbcd"/>
    <property type="match status" value="1"/>
</dbReference>
<dbReference type="Gene3D" id="3.60.21.10">
    <property type="match status" value="1"/>
</dbReference>
<dbReference type="InterPro" id="IPR041796">
    <property type="entry name" value="Mre11_N"/>
</dbReference>
<comment type="similarity">
    <text evidence="1 7">Belongs to the SbcD family.</text>
</comment>
<dbReference type="InterPro" id="IPR004843">
    <property type="entry name" value="Calcineurin-like_PHP"/>
</dbReference>
<reference evidence="9 10" key="1">
    <citation type="journal article" date="2012" name="J. Bacteriol.">
        <title>Genome Sequence of the Bacteriocin-Producing Strain Lactococcus garvieae DCC43.</title>
        <authorList>
            <person name="Gabrielsen C."/>
            <person name="Brede D.A."/>
            <person name="Hernandez P.E."/>
            <person name="Nes I.F."/>
            <person name="Diep D.B."/>
        </authorList>
    </citation>
    <scope>NUCLEOTIDE SEQUENCE [LARGE SCALE GENOMIC DNA]</scope>
    <source>
        <strain evidence="9 10">DCC43</strain>
    </source>
</reference>
<dbReference type="Proteomes" id="UP000006787">
    <property type="component" value="Unassembled WGS sequence"/>
</dbReference>
<evidence type="ECO:0000256" key="4">
    <source>
        <dbReference type="ARBA" id="ARBA00022722"/>
    </source>
</evidence>
<keyword evidence="7" id="KW-0235">DNA replication</keyword>
<keyword evidence="7" id="KW-0233">DNA recombination</keyword>
<proteinExistence type="inferred from homology"/>
<evidence type="ECO:0000256" key="1">
    <source>
        <dbReference type="ARBA" id="ARBA00010555"/>
    </source>
</evidence>
<comment type="function">
    <text evidence="7">SbcCD cleaves DNA hairpin structures. These structures can inhibit DNA replication and are intermediates in certain DNA recombination reactions. The complex acts as a 3'-&gt;5' double strand exonuclease that can open hairpins. It also has a 5' single-strand endonuclease activity.</text>
</comment>
<evidence type="ECO:0000256" key="2">
    <source>
        <dbReference type="ARBA" id="ARBA00011322"/>
    </source>
</evidence>
<dbReference type="PANTHER" id="PTHR30337">
    <property type="entry name" value="COMPONENT OF ATP-DEPENDENT DSDNA EXONUCLEASE"/>
    <property type="match status" value="1"/>
</dbReference>
<dbReference type="GO" id="GO:0006260">
    <property type="term" value="P:DNA replication"/>
    <property type="evidence" value="ECO:0007669"/>
    <property type="project" value="UniProtKB-KW"/>
</dbReference>
<dbReference type="RefSeq" id="WP_003135840.1">
    <property type="nucleotide sequence ID" value="NZ_AMQS01000017.1"/>
</dbReference>
<dbReference type="SUPFAM" id="SSF56300">
    <property type="entry name" value="Metallo-dependent phosphatases"/>
    <property type="match status" value="1"/>
</dbReference>
<name>K2PLX2_9LACT</name>
<dbReference type="CDD" id="cd00840">
    <property type="entry name" value="MPP_Mre11_N"/>
    <property type="match status" value="1"/>
</dbReference>
<dbReference type="PANTHER" id="PTHR30337:SF0">
    <property type="entry name" value="NUCLEASE SBCCD SUBUNIT D"/>
    <property type="match status" value="1"/>
</dbReference>
<evidence type="ECO:0000256" key="7">
    <source>
        <dbReference type="RuleBase" id="RU363069"/>
    </source>
</evidence>
<evidence type="ECO:0000259" key="8">
    <source>
        <dbReference type="Pfam" id="PF00149"/>
    </source>
</evidence>
<dbReference type="AlphaFoldDB" id="K2PLX2"/>
<gene>
    <name evidence="7" type="primary">sbcD</name>
    <name evidence="9" type="ORF">C426_1338</name>
</gene>
<evidence type="ECO:0000313" key="10">
    <source>
        <dbReference type="Proteomes" id="UP000006787"/>
    </source>
</evidence>
<dbReference type="PATRIC" id="fig|1231377.3.peg.1334"/>
<accession>K2PLX2</accession>
<dbReference type="EMBL" id="AMQS01000017">
    <property type="protein sequence ID" value="EKF51264.1"/>
    <property type="molecule type" value="Genomic_DNA"/>
</dbReference>
<feature type="domain" description="Calcineurin-like phosphoesterase" evidence="8">
    <location>
        <begin position="1"/>
        <end position="225"/>
    </location>
</feature>
<keyword evidence="6 7" id="KW-0269">Exonuclease</keyword>
<evidence type="ECO:0000256" key="6">
    <source>
        <dbReference type="ARBA" id="ARBA00022839"/>
    </source>
</evidence>
<comment type="caution">
    <text evidence="9">The sequence shown here is derived from an EMBL/GenBank/DDBJ whole genome shotgun (WGS) entry which is preliminary data.</text>
</comment>
<keyword evidence="5 7" id="KW-0378">Hydrolase</keyword>
<sequence length="390" mass="44786">MKFLHTSDWHIGRTLNGWSLLEEQKHAFKEILAVAKKEKVDGIIIAGDLYDRTVPSAEAVTTFNQMLQEMNIKENFPVYAIAGNHDGSRRLNYGREWMGFNQLHLNTLLEEAFVPIETEEVQIFLLPFFDPADARVYFLQEGLPEEEVRAIKTLSDALDKVLTKIRTLFNPDKKQVLVTHFAVSPSAEQEIELTSETQSKVGGLATVAVQQFFGFDYVALGHIHTHHASPSQNVRYSGSPVKFNIKEAKSKKGFYIVNITDDVKTEFVELQPQTDLIVLEEEREKLIDSNFYQTQPLNQAWFAIRIKNFDRLAHAGQNLRAYLQKIYGIIVELDFEEKEHVYTSDNKKNIEMMSAEEIVQEFYKKVTGEALTDFQESQVDTAFIRLRGEK</sequence>
<dbReference type="Pfam" id="PF00149">
    <property type="entry name" value="Metallophos"/>
    <property type="match status" value="1"/>
</dbReference>
<dbReference type="InterPro" id="IPR050535">
    <property type="entry name" value="DNA_Repair-Maintenance_Comp"/>
</dbReference>
<keyword evidence="7" id="KW-0255">Endonuclease</keyword>
<protein>
    <recommendedName>
        <fullName evidence="3 7">Nuclease SbcCD subunit D</fullName>
    </recommendedName>
</protein>
<evidence type="ECO:0000256" key="3">
    <source>
        <dbReference type="ARBA" id="ARBA00013365"/>
    </source>
</evidence>
<dbReference type="InterPro" id="IPR029052">
    <property type="entry name" value="Metallo-depent_PP-like"/>
</dbReference>
<dbReference type="eggNOG" id="COG0420">
    <property type="taxonomic scope" value="Bacteria"/>
</dbReference>
<dbReference type="InterPro" id="IPR004593">
    <property type="entry name" value="SbcD"/>
</dbReference>
<dbReference type="GO" id="GO:0008408">
    <property type="term" value="F:3'-5' exonuclease activity"/>
    <property type="evidence" value="ECO:0007669"/>
    <property type="project" value="InterPro"/>
</dbReference>
<evidence type="ECO:0000256" key="5">
    <source>
        <dbReference type="ARBA" id="ARBA00022801"/>
    </source>
</evidence>
<keyword evidence="4 7" id="KW-0540">Nuclease</keyword>